<keyword evidence="1" id="KW-0812">Transmembrane</keyword>
<organism evidence="2 3">
    <name type="scientific">Ameiurus melas</name>
    <name type="common">Black bullhead</name>
    <name type="synonym">Silurus melas</name>
    <dbReference type="NCBI Taxonomy" id="219545"/>
    <lineage>
        <taxon>Eukaryota</taxon>
        <taxon>Metazoa</taxon>
        <taxon>Chordata</taxon>
        <taxon>Craniata</taxon>
        <taxon>Vertebrata</taxon>
        <taxon>Euteleostomi</taxon>
        <taxon>Actinopterygii</taxon>
        <taxon>Neopterygii</taxon>
        <taxon>Teleostei</taxon>
        <taxon>Ostariophysi</taxon>
        <taxon>Siluriformes</taxon>
        <taxon>Ictaluridae</taxon>
        <taxon>Ameiurus</taxon>
    </lineage>
</organism>
<dbReference type="PANTHER" id="PTHR28613">
    <property type="entry name" value="SI:CH211-232M10.4-RELATED"/>
    <property type="match status" value="1"/>
</dbReference>
<evidence type="ECO:0008006" key="4">
    <source>
        <dbReference type="Google" id="ProtNLM"/>
    </source>
</evidence>
<sequence>MDFTKRVGRCFGFFVLAIVLDVAGLVLFLLGIFAPLSFWDFFVLSGPIIIFLSLLFWIFWYLGNINHRAICCHHDVSNPCMNNTPSTGL</sequence>
<keyword evidence="1" id="KW-0472">Membrane</keyword>
<dbReference type="Proteomes" id="UP000593565">
    <property type="component" value="Unassembled WGS sequence"/>
</dbReference>
<evidence type="ECO:0000256" key="1">
    <source>
        <dbReference type="SAM" id="Phobius"/>
    </source>
</evidence>
<feature type="transmembrane region" description="Helical" evidence="1">
    <location>
        <begin position="12"/>
        <end position="35"/>
    </location>
</feature>
<keyword evidence="1" id="KW-1133">Transmembrane helix</keyword>
<accession>A0A7J6ADU8</accession>
<dbReference type="EMBL" id="JAAGNN010000014">
    <property type="protein sequence ID" value="KAF4080810.1"/>
    <property type="molecule type" value="Genomic_DNA"/>
</dbReference>
<comment type="caution">
    <text evidence="2">The sequence shown here is derived from an EMBL/GenBank/DDBJ whole genome shotgun (WGS) entry which is preliminary data.</text>
</comment>
<feature type="transmembrane region" description="Helical" evidence="1">
    <location>
        <begin position="41"/>
        <end position="62"/>
    </location>
</feature>
<protein>
    <recommendedName>
        <fullName evidence="4">Transmembrane protein 238</fullName>
    </recommendedName>
</protein>
<reference evidence="2 3" key="1">
    <citation type="submission" date="2020-02" db="EMBL/GenBank/DDBJ databases">
        <title>A chromosome-scale genome assembly of the black bullhead catfish (Ameiurus melas).</title>
        <authorList>
            <person name="Wen M."/>
            <person name="Zham M."/>
            <person name="Cabau C."/>
            <person name="Klopp C."/>
            <person name="Donnadieu C."/>
            <person name="Roques C."/>
            <person name="Bouchez O."/>
            <person name="Lampietro C."/>
            <person name="Jouanno E."/>
            <person name="Herpin A."/>
            <person name="Louis A."/>
            <person name="Berthelot C."/>
            <person name="Parey E."/>
            <person name="Roest-Crollius H."/>
            <person name="Braasch I."/>
            <person name="Postlethwait J."/>
            <person name="Robinson-Rechavi M."/>
            <person name="Echchiki A."/>
            <person name="Begum T."/>
            <person name="Montfort J."/>
            <person name="Schartl M."/>
            <person name="Bobe J."/>
            <person name="Guiguen Y."/>
        </authorList>
    </citation>
    <scope>NUCLEOTIDE SEQUENCE [LARGE SCALE GENOMIC DNA]</scope>
    <source>
        <strain evidence="2">M_S1</strain>
        <tissue evidence="2">Blood</tissue>
    </source>
</reference>
<evidence type="ECO:0000313" key="2">
    <source>
        <dbReference type="EMBL" id="KAF4080810.1"/>
    </source>
</evidence>
<keyword evidence="3" id="KW-1185">Reference proteome</keyword>
<gene>
    <name evidence="2" type="ORF">AMELA_G00175440</name>
</gene>
<dbReference type="InterPro" id="IPR029365">
    <property type="entry name" value="TMEM238"/>
</dbReference>
<dbReference type="Pfam" id="PF15125">
    <property type="entry name" value="TMEM238"/>
    <property type="match status" value="1"/>
</dbReference>
<dbReference type="PANTHER" id="PTHR28613:SF2">
    <property type="entry name" value="TRANSMEMBRANE PROTEIN 238-LIKE"/>
    <property type="match status" value="1"/>
</dbReference>
<name>A0A7J6ADU8_AMEME</name>
<proteinExistence type="predicted"/>
<evidence type="ECO:0000313" key="3">
    <source>
        <dbReference type="Proteomes" id="UP000593565"/>
    </source>
</evidence>
<dbReference type="AlphaFoldDB" id="A0A7J6ADU8"/>